<dbReference type="PRINTS" id="PR00506">
    <property type="entry name" value="D21N6MTFRASE"/>
</dbReference>
<keyword evidence="9" id="KW-1185">Reference proteome</keyword>
<dbReference type="SUPFAM" id="SSF53335">
    <property type="entry name" value="S-adenosyl-L-methionine-dependent methyltransferases"/>
    <property type="match status" value="1"/>
</dbReference>
<dbReference type="PROSITE" id="PS00092">
    <property type="entry name" value="N6_MTASE"/>
    <property type="match status" value="1"/>
</dbReference>
<evidence type="ECO:0000256" key="1">
    <source>
        <dbReference type="ARBA" id="ARBA00006594"/>
    </source>
</evidence>
<keyword evidence="3" id="KW-0808">Transferase</keyword>
<protein>
    <recommendedName>
        <fullName evidence="7">DNA methylase N-4/N-6 domain-containing protein</fullName>
    </recommendedName>
</protein>
<evidence type="ECO:0000259" key="7">
    <source>
        <dbReference type="Pfam" id="PF01555"/>
    </source>
</evidence>
<feature type="compositionally biased region" description="Basic and acidic residues" evidence="6">
    <location>
        <begin position="234"/>
        <end position="243"/>
    </location>
</feature>
<comment type="caution">
    <text evidence="8">The sequence shown here is derived from an EMBL/GenBank/DDBJ whole genome shotgun (WGS) entry which is preliminary data.</text>
</comment>
<gene>
    <name evidence="8" type="ORF">GCM10010913_30980</name>
</gene>
<keyword evidence="4" id="KW-0949">S-adenosyl-L-methionine</keyword>
<evidence type="ECO:0000256" key="6">
    <source>
        <dbReference type="SAM" id="MobiDB-lite"/>
    </source>
</evidence>
<dbReference type="InterPro" id="IPR002941">
    <property type="entry name" value="DNA_methylase_N4/N6"/>
</dbReference>
<feature type="domain" description="DNA methylase N-4/N-6" evidence="7">
    <location>
        <begin position="97"/>
        <end position="493"/>
    </location>
</feature>
<organism evidence="8 9">
    <name type="scientific">Paenibacillus aceti</name>
    <dbReference type="NCBI Taxonomy" id="1820010"/>
    <lineage>
        <taxon>Bacteria</taxon>
        <taxon>Bacillati</taxon>
        <taxon>Bacillota</taxon>
        <taxon>Bacilli</taxon>
        <taxon>Bacillales</taxon>
        <taxon>Paenibacillaceae</taxon>
        <taxon>Paenibacillus</taxon>
    </lineage>
</organism>
<keyword evidence="2" id="KW-0489">Methyltransferase</keyword>
<dbReference type="Pfam" id="PF01555">
    <property type="entry name" value="N6_N4_Mtase"/>
    <property type="match status" value="1"/>
</dbReference>
<dbReference type="Gene3D" id="3.40.50.150">
    <property type="entry name" value="Vaccinia Virus protein VP39"/>
    <property type="match status" value="1"/>
</dbReference>
<dbReference type="InterPro" id="IPR002052">
    <property type="entry name" value="DNA_methylase_N6_adenine_CS"/>
</dbReference>
<sequence length="676" mass="76838">MLKKQYGAVSANDLDQLDLLDKEDLIKLVKSMVSGGVALSFYGKRTAKEIDKKVRPRVTRVNKSLSVGSEHEQSKNLLIEGENLQAMVTLYKYRGQVDLIVTDPPYNTGQYFRYNDKWDTDPNDPELGGLVSLEDGSRHTKWMKAMLPRLNMMRVMLKPNGVLAICIDENELFHLGMMLDEVFGEQNRIGIINWQKSYSPKNDSKHLSTATEYVLVYAKDKTLVKTGLLSRDEAMDQKYRNPDNDPDGPWKTNGDPTVATPSEKDRYAIQSPFTGALHYPGARAWSNPKKTMKSWLEAWGSKYVEKDIQDGRVKALVIKSAPIPQVMSEHNLDNNPVVTDEEIYNHEIIKKSRDQAIRVRDTEVWPILYFSGDGFGRPYIKRHLNKVKQGKVPMTYWADDDYTEPDVIGAQSWDHEESGHSQSGINELDAIVGKGHNFQTVKPLKLIKKIIQLWCPSNGLVLDPYAGSGTTGHAVLELNKETAAQRRFILIEQGSPDKGDKYARSLTQLRLKRVITGERPDEHGRLVQVAEPINAGFQFQLLTKQIDANTVLSMKKDELVDVVITSHWEDEKRANLYLQRIDKPGFEFLVGKNDLDEGYFIVWNGEDSVGQLDIDTYSKIIQEAKKAGLKPPYHVYARYEVYQAKSVNFYKIPDKILAHLGLNENNDRFNDDEGSE</sequence>
<accession>A0ABQ1W0G8</accession>
<dbReference type="EMBL" id="BMIW01000023">
    <property type="protein sequence ID" value="GGG06943.1"/>
    <property type="molecule type" value="Genomic_DNA"/>
</dbReference>
<evidence type="ECO:0000313" key="9">
    <source>
        <dbReference type="Proteomes" id="UP000608420"/>
    </source>
</evidence>
<comment type="similarity">
    <text evidence="1">Belongs to the N(4)/N(6)-methyltransferase family.</text>
</comment>
<reference evidence="9" key="1">
    <citation type="journal article" date="2019" name="Int. J. Syst. Evol. Microbiol.">
        <title>The Global Catalogue of Microorganisms (GCM) 10K type strain sequencing project: providing services to taxonomists for standard genome sequencing and annotation.</title>
        <authorList>
            <consortium name="The Broad Institute Genomics Platform"/>
            <consortium name="The Broad Institute Genome Sequencing Center for Infectious Disease"/>
            <person name="Wu L."/>
            <person name="Ma J."/>
        </authorList>
    </citation>
    <scope>NUCLEOTIDE SEQUENCE [LARGE SCALE GENOMIC DNA]</scope>
    <source>
        <strain evidence="9">CGMCC 1.15420</strain>
    </source>
</reference>
<evidence type="ECO:0000256" key="4">
    <source>
        <dbReference type="ARBA" id="ARBA00022691"/>
    </source>
</evidence>
<evidence type="ECO:0000256" key="3">
    <source>
        <dbReference type="ARBA" id="ARBA00022679"/>
    </source>
</evidence>
<feature type="region of interest" description="Disordered" evidence="6">
    <location>
        <begin position="234"/>
        <end position="261"/>
    </location>
</feature>
<dbReference type="InterPro" id="IPR002295">
    <property type="entry name" value="N4/N6-MTase_EcoPI_Mod-like"/>
</dbReference>
<dbReference type="InterPro" id="IPR029063">
    <property type="entry name" value="SAM-dependent_MTases_sf"/>
</dbReference>
<evidence type="ECO:0000256" key="2">
    <source>
        <dbReference type="ARBA" id="ARBA00022603"/>
    </source>
</evidence>
<evidence type="ECO:0000256" key="5">
    <source>
        <dbReference type="ARBA" id="ARBA00022747"/>
    </source>
</evidence>
<dbReference type="RefSeq" id="WP_188831468.1">
    <property type="nucleotide sequence ID" value="NZ_BMIW01000023.1"/>
</dbReference>
<name>A0ABQ1W0G8_9BACL</name>
<dbReference type="Proteomes" id="UP000608420">
    <property type="component" value="Unassembled WGS sequence"/>
</dbReference>
<keyword evidence="5" id="KW-0680">Restriction system</keyword>
<evidence type="ECO:0000313" key="8">
    <source>
        <dbReference type="EMBL" id="GGG06943.1"/>
    </source>
</evidence>
<proteinExistence type="inferred from homology"/>